<dbReference type="InterPro" id="IPR001507">
    <property type="entry name" value="ZP_dom"/>
</dbReference>
<feature type="domain" description="ZP" evidence="9">
    <location>
        <begin position="12"/>
        <end position="286"/>
    </location>
</feature>
<organism evidence="10">
    <name type="scientific">Heligmosomoides polygyrus</name>
    <name type="common">Parasitic roundworm</name>
    <dbReference type="NCBI Taxonomy" id="6339"/>
    <lineage>
        <taxon>Eukaryota</taxon>
        <taxon>Metazoa</taxon>
        <taxon>Ecdysozoa</taxon>
        <taxon>Nematoda</taxon>
        <taxon>Chromadorea</taxon>
        <taxon>Rhabditida</taxon>
        <taxon>Rhabditina</taxon>
        <taxon>Rhabditomorpha</taxon>
        <taxon>Strongyloidea</taxon>
        <taxon>Heligmosomidae</taxon>
        <taxon>Heligmosomoides</taxon>
    </lineage>
</organism>
<dbReference type="InterPro" id="IPR056953">
    <property type="entry name" value="CUT_N"/>
</dbReference>
<comment type="subcellular location">
    <subcellularLocation>
        <location evidence="1">Cell membrane</location>
        <topology evidence="1">Single-pass type I membrane protein</topology>
    </subcellularLocation>
</comment>
<name>A0A3P8CT28_HELPZ</name>
<feature type="transmembrane region" description="Helical" evidence="8">
    <location>
        <begin position="345"/>
        <end position="369"/>
    </location>
</feature>
<dbReference type="InterPro" id="IPR042235">
    <property type="entry name" value="ZP-C_dom"/>
</dbReference>
<sequence length="380" mass="41887">MDNKLIDQPVVTCGPDAIRIRGESEDIFEGQIFIKNQRRSNDCFVVYSADENSTTPEFSLPLNRLSSCGIDIQRNPSKGLELFSVFVFAFHPSFVTAGDRAFAVHCLFQQQQITVSTRFDFIRMAHPKASEENLNSVSSDITPKAVLGATSSVPTVDFSIVHGRVPNGAKVTQQVSVGQPLMLTWTIDEASTLYGLRLLDCSAETHDRRGMAIIRDGCSIDTTLISDVRYSDSNQRAFADAIAFKFPDISDVWFRCVVKLCIRRFEHLVLTGKSEEHLCDNTSNCGGNENRTRRSVSEATIDDDENVIVVTGRMSVEDDAVVYNYNHAAQVSPDQPSTVCLAKHILALGSAISVTVCITTLLTLASLVYSRRKSSRTISG</sequence>
<proteinExistence type="predicted"/>
<dbReference type="Pfam" id="PF25301">
    <property type="entry name" value="CUT_C"/>
    <property type="match status" value="1"/>
</dbReference>
<reference evidence="10" key="1">
    <citation type="submission" date="2018-11" db="EMBL/GenBank/DDBJ databases">
        <authorList>
            <consortium name="Pathogen Informatics"/>
        </authorList>
    </citation>
    <scope>NUCLEOTIDE SEQUENCE [LARGE SCALE GENOMIC DNA]</scope>
</reference>
<evidence type="ECO:0000256" key="7">
    <source>
        <dbReference type="ARBA" id="ARBA00023136"/>
    </source>
</evidence>
<evidence type="ECO:0000259" key="9">
    <source>
        <dbReference type="PROSITE" id="PS51034"/>
    </source>
</evidence>
<dbReference type="Gene3D" id="2.60.40.4100">
    <property type="entry name" value="Zona pellucida, ZP-C domain"/>
    <property type="match status" value="1"/>
</dbReference>
<dbReference type="Pfam" id="PF25057">
    <property type="entry name" value="CUT_N"/>
    <property type="match status" value="1"/>
</dbReference>
<evidence type="ECO:0000256" key="3">
    <source>
        <dbReference type="ARBA" id="ARBA00022475"/>
    </source>
</evidence>
<evidence type="ECO:0000256" key="2">
    <source>
        <dbReference type="ARBA" id="ARBA00022460"/>
    </source>
</evidence>
<dbReference type="OrthoDB" id="6432511at2759"/>
<evidence type="ECO:0000256" key="6">
    <source>
        <dbReference type="ARBA" id="ARBA00022989"/>
    </source>
</evidence>
<keyword evidence="2" id="KW-0193">Cuticle</keyword>
<gene>
    <name evidence="10" type="ORF">HPBE_LOCUS11125</name>
</gene>
<dbReference type="GO" id="GO:0042302">
    <property type="term" value="F:structural constituent of cuticle"/>
    <property type="evidence" value="ECO:0007669"/>
    <property type="project" value="UniProtKB-KW"/>
</dbReference>
<protein>
    <recommendedName>
        <fullName evidence="9">ZP domain-containing protein</fullName>
    </recommendedName>
</protein>
<evidence type="ECO:0000313" key="10">
    <source>
        <dbReference type="EMBL" id="VDO87545.1"/>
    </source>
</evidence>
<dbReference type="PANTHER" id="PTHR22907">
    <property type="entry name" value="GH04558P"/>
    <property type="match status" value="1"/>
</dbReference>
<keyword evidence="7 8" id="KW-0472">Membrane</keyword>
<evidence type="ECO:0000256" key="8">
    <source>
        <dbReference type="SAM" id="Phobius"/>
    </source>
</evidence>
<keyword evidence="6 8" id="KW-1133">Transmembrane helix</keyword>
<dbReference type="PANTHER" id="PTHR22907:SF13">
    <property type="entry name" value="ZP DOMAIN-CONTAINING PROTEIN"/>
    <property type="match status" value="1"/>
</dbReference>
<dbReference type="InterPro" id="IPR051962">
    <property type="entry name" value="Cuticlin"/>
</dbReference>
<dbReference type="AlphaFoldDB" id="A0A3P8CT28"/>
<evidence type="ECO:0000256" key="5">
    <source>
        <dbReference type="ARBA" id="ARBA00022729"/>
    </source>
</evidence>
<evidence type="ECO:0000256" key="4">
    <source>
        <dbReference type="ARBA" id="ARBA00022692"/>
    </source>
</evidence>
<dbReference type="PROSITE" id="PS51034">
    <property type="entry name" value="ZP_2"/>
    <property type="match status" value="1"/>
</dbReference>
<keyword evidence="5" id="KW-0732">Signal</keyword>
<dbReference type="GO" id="GO:0005886">
    <property type="term" value="C:plasma membrane"/>
    <property type="evidence" value="ECO:0007669"/>
    <property type="project" value="UniProtKB-SubCell"/>
</dbReference>
<keyword evidence="3" id="KW-1003">Cell membrane</keyword>
<keyword evidence="4 8" id="KW-0812">Transmembrane</keyword>
<accession>A0A3P8CT28</accession>
<evidence type="ECO:0000256" key="1">
    <source>
        <dbReference type="ARBA" id="ARBA00004251"/>
    </source>
</evidence>
<dbReference type="InterPro" id="IPR057475">
    <property type="entry name" value="CUT_C"/>
</dbReference>
<dbReference type="SMART" id="SM00241">
    <property type="entry name" value="ZP"/>
    <property type="match status" value="1"/>
</dbReference>
<dbReference type="EMBL" id="UZAH01026993">
    <property type="protein sequence ID" value="VDO87545.1"/>
    <property type="molecule type" value="Genomic_DNA"/>
</dbReference>